<name>A0ABP1DYM1_9APHY</name>
<reference evidence="4" key="1">
    <citation type="submission" date="2024-04" db="EMBL/GenBank/DDBJ databases">
        <authorList>
            <person name="Shaw F."/>
            <person name="Minotto A."/>
        </authorList>
    </citation>
    <scope>NUCLEOTIDE SEQUENCE [LARGE SCALE GENOMIC DNA]</scope>
</reference>
<feature type="chain" id="PRO_5046924874" description="Endonuclease/exonuclease/phosphatase domain-containing protein" evidence="1">
    <location>
        <begin position="18"/>
        <end position="617"/>
    </location>
</feature>
<dbReference type="InterPro" id="IPR005135">
    <property type="entry name" value="Endo/exonuclease/phosphatase"/>
</dbReference>
<feature type="domain" description="Endonuclease/exonuclease/phosphatase" evidence="2">
    <location>
        <begin position="308"/>
        <end position="607"/>
    </location>
</feature>
<proteinExistence type="predicted"/>
<gene>
    <name evidence="3" type="ORF">GFSPODELE1_LOCUS9061</name>
</gene>
<dbReference type="PANTHER" id="PTHR42834">
    <property type="entry name" value="ENDONUCLEASE/EXONUCLEASE/PHOSPHATASE FAMILY PROTEIN (AFU_ORTHOLOGUE AFUA_3G09210)"/>
    <property type="match status" value="1"/>
</dbReference>
<evidence type="ECO:0000259" key="2">
    <source>
        <dbReference type="Pfam" id="PF03372"/>
    </source>
</evidence>
<dbReference type="SUPFAM" id="SSF56219">
    <property type="entry name" value="DNase I-like"/>
    <property type="match status" value="1"/>
</dbReference>
<feature type="signal peptide" evidence="1">
    <location>
        <begin position="1"/>
        <end position="17"/>
    </location>
</feature>
<accession>A0ABP1DYM1</accession>
<dbReference type="Proteomes" id="UP001497453">
    <property type="component" value="Chromosome 7"/>
</dbReference>
<organism evidence="3 4">
    <name type="scientific">Somion occarium</name>
    <dbReference type="NCBI Taxonomy" id="3059160"/>
    <lineage>
        <taxon>Eukaryota</taxon>
        <taxon>Fungi</taxon>
        <taxon>Dikarya</taxon>
        <taxon>Basidiomycota</taxon>
        <taxon>Agaricomycotina</taxon>
        <taxon>Agaricomycetes</taxon>
        <taxon>Polyporales</taxon>
        <taxon>Cerrenaceae</taxon>
        <taxon>Somion</taxon>
    </lineage>
</organism>
<dbReference type="PANTHER" id="PTHR42834:SF1">
    <property type="entry name" value="ENDONUCLEASE_EXONUCLEASE_PHOSPHATASE FAMILY PROTEIN (AFU_ORTHOLOGUE AFUA_3G09210)"/>
    <property type="match status" value="1"/>
</dbReference>
<evidence type="ECO:0000313" key="3">
    <source>
        <dbReference type="EMBL" id="CAL1712911.1"/>
    </source>
</evidence>
<dbReference type="Gene3D" id="3.60.10.10">
    <property type="entry name" value="Endonuclease/exonuclease/phosphatase"/>
    <property type="match status" value="1"/>
</dbReference>
<sequence length="617" mass="65459">MFASIGFLALVVSSTLGLDITQIQGPAWQSPFVGQTVTNVSGIVTAKASNGFYIQGAPSGDIRASTGLFVFSTSTTVLGAINVADHISLAGKVVEFRSSTSPDDLSATEMQSPTNIVVLSSNNSVAPLILGVDRSPPTQQLSALDVGPDGFLSVPNNQSRIDSTNATLQPDKFGLDFWSSLEGQLVTVKNPVAINFENRFGEFWIHGDWPVTGKNDRGGITMTFGPHGLPDANPEVVIVGSPLDGTKNPKVAVGKTFQDVTGVIQYQFGFYYILPLTAPTVVSSPDPTIPPTTLAFSGDSCVITIGDYNVENLTPTGATHLNTVAGHIANSLLTPDVMFVQEIQDNSGATDDGVVSANVTLSNLSNAIAKAGNTTTTYSFVEVVPVNDQDGGQPGGNIRPAYLYHSDRIKLVSGSPAGGPLDATEPIIGSDGKVSLTFNPGRIDPTNLAWDSSRKPLVAAWETSSGARFFTINVQLVSKLDSSSTQGNSRPPVNAGVEQRTSQVQVIAAFVKSLLDLDPHANIILAGDFNEYVQTRSVFSSFDGLLSELDEISGIDPVERYTYVFDQNTEQLDHIFVSSAIAKRGTEVEHIHVNNWASTLSARTSDHDPSVARLKVC</sequence>
<dbReference type="Pfam" id="PF03372">
    <property type="entry name" value="Exo_endo_phos"/>
    <property type="match status" value="1"/>
</dbReference>
<evidence type="ECO:0000256" key="1">
    <source>
        <dbReference type="SAM" id="SignalP"/>
    </source>
</evidence>
<keyword evidence="1" id="KW-0732">Signal</keyword>
<keyword evidence="4" id="KW-1185">Reference proteome</keyword>
<evidence type="ECO:0000313" key="4">
    <source>
        <dbReference type="Proteomes" id="UP001497453"/>
    </source>
</evidence>
<dbReference type="CDD" id="cd04486">
    <property type="entry name" value="YhcR_OBF_like"/>
    <property type="match status" value="1"/>
</dbReference>
<protein>
    <recommendedName>
        <fullName evidence="2">Endonuclease/exonuclease/phosphatase domain-containing protein</fullName>
    </recommendedName>
</protein>
<dbReference type="EMBL" id="OZ037950">
    <property type="protein sequence ID" value="CAL1712911.1"/>
    <property type="molecule type" value="Genomic_DNA"/>
</dbReference>
<dbReference type="InterPro" id="IPR036691">
    <property type="entry name" value="Endo/exonu/phosph_ase_sf"/>
</dbReference>